<evidence type="ECO:0000313" key="3">
    <source>
        <dbReference type="Proteomes" id="UP000628669"/>
    </source>
</evidence>
<keyword evidence="2" id="KW-0378">Hydrolase</keyword>
<protein>
    <submittedName>
        <fullName evidence="2">Alpha/beta hydrolase</fullName>
    </submittedName>
</protein>
<reference evidence="3" key="1">
    <citation type="submission" date="2021-01" db="EMBL/GenBank/DDBJ databases">
        <title>Genome public.</title>
        <authorList>
            <person name="Liu C."/>
            <person name="Sun Q."/>
        </authorList>
    </citation>
    <scope>NUCLEOTIDE SEQUENCE [LARGE SCALE GENOMIC DNA]</scope>
    <source>
        <strain evidence="3">YIM B02567</strain>
    </source>
</reference>
<dbReference type="InterPro" id="IPR050471">
    <property type="entry name" value="AB_hydrolase"/>
</dbReference>
<evidence type="ECO:0000313" key="2">
    <source>
        <dbReference type="EMBL" id="MBK1895360.1"/>
    </source>
</evidence>
<proteinExistence type="predicted"/>
<dbReference type="EMBL" id="JAENHK010000005">
    <property type="protein sequence ID" value="MBK1895360.1"/>
    <property type="molecule type" value="Genomic_DNA"/>
</dbReference>
<sequence>MMKTVHISDVELCYEIFGESNIQTIVLISGLGSQMIRWENSFCEQLVTFGFKVIRFDNRDSGTSVFSAQKELNLNVNIEQAFARIKKEDIPYSLMDMAKDVIGLLDHLHIEKAHVIGRSMGGVITQLLGSYFPERVLSITIIMSTSLHPALPPPNSEVMAMMTKPSVNPAIDKEGYIKEKLTFAKKISGSFMLDESHETQLIEKELARSKTKNGTIRQLLAMGSWQYNPETLRQIDVPTLIIHGTIDLIFHPDCARDLAQSIPNSELMMIEGMGHSLPPELQAIIAKKIIENIQAI</sequence>
<dbReference type="Proteomes" id="UP000628669">
    <property type="component" value="Unassembled WGS sequence"/>
</dbReference>
<dbReference type="PANTHER" id="PTHR43433:SF5">
    <property type="entry name" value="AB HYDROLASE-1 DOMAIN-CONTAINING PROTEIN"/>
    <property type="match status" value="1"/>
</dbReference>
<name>A0ABS1FSF6_9FLAO</name>
<dbReference type="PANTHER" id="PTHR43433">
    <property type="entry name" value="HYDROLASE, ALPHA/BETA FOLD FAMILY PROTEIN"/>
    <property type="match status" value="1"/>
</dbReference>
<dbReference type="SUPFAM" id="SSF53474">
    <property type="entry name" value="alpha/beta-Hydrolases"/>
    <property type="match status" value="1"/>
</dbReference>
<dbReference type="InterPro" id="IPR029058">
    <property type="entry name" value="AB_hydrolase_fold"/>
</dbReference>
<dbReference type="InterPro" id="IPR000073">
    <property type="entry name" value="AB_hydrolase_1"/>
</dbReference>
<keyword evidence="3" id="KW-1185">Reference proteome</keyword>
<dbReference type="RefSeq" id="WP_200244282.1">
    <property type="nucleotide sequence ID" value="NZ_JAENHK010000005.1"/>
</dbReference>
<feature type="domain" description="AB hydrolase-1" evidence="1">
    <location>
        <begin position="24"/>
        <end position="277"/>
    </location>
</feature>
<organism evidence="2 3">
    <name type="scientific">Chryseobacterium paridis</name>
    <dbReference type="NCBI Taxonomy" id="2800328"/>
    <lineage>
        <taxon>Bacteria</taxon>
        <taxon>Pseudomonadati</taxon>
        <taxon>Bacteroidota</taxon>
        <taxon>Flavobacteriia</taxon>
        <taxon>Flavobacteriales</taxon>
        <taxon>Weeksellaceae</taxon>
        <taxon>Chryseobacterium group</taxon>
        <taxon>Chryseobacterium</taxon>
    </lineage>
</organism>
<accession>A0ABS1FSF6</accession>
<dbReference type="Gene3D" id="3.40.50.1820">
    <property type="entry name" value="alpha/beta hydrolase"/>
    <property type="match status" value="1"/>
</dbReference>
<gene>
    <name evidence="2" type="ORF">JHL15_06270</name>
</gene>
<evidence type="ECO:0000259" key="1">
    <source>
        <dbReference type="Pfam" id="PF00561"/>
    </source>
</evidence>
<dbReference type="GO" id="GO:0016787">
    <property type="term" value="F:hydrolase activity"/>
    <property type="evidence" value="ECO:0007669"/>
    <property type="project" value="UniProtKB-KW"/>
</dbReference>
<dbReference type="Pfam" id="PF00561">
    <property type="entry name" value="Abhydrolase_1"/>
    <property type="match status" value="1"/>
</dbReference>
<comment type="caution">
    <text evidence="2">The sequence shown here is derived from an EMBL/GenBank/DDBJ whole genome shotgun (WGS) entry which is preliminary data.</text>
</comment>